<dbReference type="InterPro" id="IPR053209">
    <property type="entry name" value="Gramillin-biosynth_MTr"/>
</dbReference>
<keyword evidence="5" id="KW-1185">Reference proteome</keyword>
<dbReference type="SMART" id="SM00317">
    <property type="entry name" value="SET"/>
    <property type="match status" value="1"/>
</dbReference>
<evidence type="ECO:0000259" key="3">
    <source>
        <dbReference type="PROSITE" id="PS50280"/>
    </source>
</evidence>
<name>A0A6A6CP65_ZASCE</name>
<proteinExistence type="predicted"/>
<evidence type="ECO:0000313" key="4">
    <source>
        <dbReference type="EMBL" id="KAF2167662.1"/>
    </source>
</evidence>
<dbReference type="PROSITE" id="PS50280">
    <property type="entry name" value="SET"/>
    <property type="match status" value="1"/>
</dbReference>
<dbReference type="PROSITE" id="PS50005">
    <property type="entry name" value="TPR"/>
    <property type="match status" value="1"/>
</dbReference>
<dbReference type="PANTHER" id="PTHR47643:SF2">
    <property type="entry name" value="TPR DOMAIN PROTEIN (AFU_ORTHOLOGUE AFUA_5G12710)"/>
    <property type="match status" value="1"/>
</dbReference>
<dbReference type="InterPro" id="IPR019734">
    <property type="entry name" value="TPR_rpt"/>
</dbReference>
<evidence type="ECO:0000256" key="2">
    <source>
        <dbReference type="SAM" id="MobiDB-lite"/>
    </source>
</evidence>
<dbReference type="SMART" id="SM00028">
    <property type="entry name" value="TPR"/>
    <property type="match status" value="3"/>
</dbReference>
<dbReference type="InterPro" id="IPR001214">
    <property type="entry name" value="SET_dom"/>
</dbReference>
<evidence type="ECO:0000256" key="1">
    <source>
        <dbReference type="PROSITE-ProRule" id="PRU00339"/>
    </source>
</evidence>
<dbReference type="EMBL" id="ML993592">
    <property type="protein sequence ID" value="KAF2167662.1"/>
    <property type="molecule type" value="Genomic_DNA"/>
</dbReference>
<feature type="region of interest" description="Disordered" evidence="2">
    <location>
        <begin position="23"/>
        <end position="44"/>
    </location>
</feature>
<dbReference type="CDD" id="cd20071">
    <property type="entry name" value="SET_SMYD"/>
    <property type="match status" value="1"/>
</dbReference>
<protein>
    <recommendedName>
        <fullName evidence="3">SET domain-containing protein</fullName>
    </recommendedName>
</protein>
<dbReference type="GeneID" id="54559316"/>
<dbReference type="SUPFAM" id="SSF82199">
    <property type="entry name" value="SET domain"/>
    <property type="match status" value="1"/>
</dbReference>
<dbReference type="Proteomes" id="UP000799537">
    <property type="component" value="Unassembled WGS sequence"/>
</dbReference>
<dbReference type="Pfam" id="PF00856">
    <property type="entry name" value="SET"/>
    <property type="match status" value="1"/>
</dbReference>
<dbReference type="Gene3D" id="1.25.40.10">
    <property type="entry name" value="Tetratricopeptide repeat domain"/>
    <property type="match status" value="1"/>
</dbReference>
<reference evidence="4" key="1">
    <citation type="journal article" date="2020" name="Stud. Mycol.">
        <title>101 Dothideomycetes genomes: a test case for predicting lifestyles and emergence of pathogens.</title>
        <authorList>
            <person name="Haridas S."/>
            <person name="Albert R."/>
            <person name="Binder M."/>
            <person name="Bloem J."/>
            <person name="Labutti K."/>
            <person name="Salamov A."/>
            <person name="Andreopoulos B."/>
            <person name="Baker S."/>
            <person name="Barry K."/>
            <person name="Bills G."/>
            <person name="Bluhm B."/>
            <person name="Cannon C."/>
            <person name="Castanera R."/>
            <person name="Culley D."/>
            <person name="Daum C."/>
            <person name="Ezra D."/>
            <person name="Gonzalez J."/>
            <person name="Henrissat B."/>
            <person name="Kuo A."/>
            <person name="Liang C."/>
            <person name="Lipzen A."/>
            <person name="Lutzoni F."/>
            <person name="Magnuson J."/>
            <person name="Mondo S."/>
            <person name="Nolan M."/>
            <person name="Ohm R."/>
            <person name="Pangilinan J."/>
            <person name="Park H.-J."/>
            <person name="Ramirez L."/>
            <person name="Alfaro M."/>
            <person name="Sun H."/>
            <person name="Tritt A."/>
            <person name="Yoshinaga Y."/>
            <person name="Zwiers L.-H."/>
            <person name="Turgeon B."/>
            <person name="Goodwin S."/>
            <person name="Spatafora J."/>
            <person name="Crous P."/>
            <person name="Grigoriev I."/>
        </authorList>
    </citation>
    <scope>NUCLEOTIDE SEQUENCE</scope>
    <source>
        <strain evidence="4">ATCC 36951</strain>
    </source>
</reference>
<dbReference type="PANTHER" id="PTHR47643">
    <property type="entry name" value="TPR DOMAIN PROTEIN (AFU_ORTHOLOGUE AFUA_5G12710)"/>
    <property type="match status" value="1"/>
</dbReference>
<keyword evidence="1" id="KW-0802">TPR repeat</keyword>
<feature type="compositionally biased region" description="Basic and acidic residues" evidence="2">
    <location>
        <begin position="27"/>
        <end position="43"/>
    </location>
</feature>
<dbReference type="InterPro" id="IPR046341">
    <property type="entry name" value="SET_dom_sf"/>
</dbReference>
<feature type="domain" description="SET" evidence="3">
    <location>
        <begin position="368"/>
        <end position="545"/>
    </location>
</feature>
<sequence length="655" mass="74049">MASPLTTIYMTQEQDKELRAKIQTRQQRWDEAQDRQREHRDPKSLVSQAIAAALLSDMAEATCGQENNTDRMPALEVGRTYMPSTSQLQDLKSMRLSELLLNTHHRGRSLNLKRIGPVVLQKASSWTVVEDAEEKGDAERLEIVLHDESRGERILESCTNMIIKEPFFTLSDGGEPTLRIDHPSDLLTRSSGVDGNDELGFTHAAKYKTKGNLALRQGDLSAAHSCYTQGLDIALKDRPVEDDETHELASDIYRNRSHVNLLLYRFDEALTDALSSVNHRTDDRSKSLDAKAYFRAGCAAYRLEDWHKAKEYFSNQQELTPEDRDAKLYLRKTEARLREQNGLGYNFQKLKASLSRSQPRVDAATYTGNTAISQTPIHGQGLSATNDIASGDIVLCEKAFCTVWSHEATAWTTMTLDIRDNRIRAFPAGLAKSLVQKLLNNPSQIGKIQSLFSDHKGLKHLIMSDGKPIIDTFQLHDIMCRNAFSPGPQFGEEDVRRASAGLWIRASYMNHSCVPNTTREFVGDLMVVRASRDIKAGDEITHIYDDSSDVDVRAESLMRTWGFVCACPRCRTGREDGVEVRARRRDLEERANAFIERENPRGASGLVIRKAENLVRAIETTYDVERYRDLPRPALTRLNSWLAAARARKNRNREI</sequence>
<feature type="repeat" description="TPR" evidence="1">
    <location>
        <begin position="290"/>
        <end position="323"/>
    </location>
</feature>
<dbReference type="SUPFAM" id="SSF48452">
    <property type="entry name" value="TPR-like"/>
    <property type="match status" value="1"/>
</dbReference>
<organism evidence="4 5">
    <name type="scientific">Zasmidium cellare ATCC 36951</name>
    <dbReference type="NCBI Taxonomy" id="1080233"/>
    <lineage>
        <taxon>Eukaryota</taxon>
        <taxon>Fungi</taxon>
        <taxon>Dikarya</taxon>
        <taxon>Ascomycota</taxon>
        <taxon>Pezizomycotina</taxon>
        <taxon>Dothideomycetes</taxon>
        <taxon>Dothideomycetidae</taxon>
        <taxon>Mycosphaerellales</taxon>
        <taxon>Mycosphaerellaceae</taxon>
        <taxon>Zasmidium</taxon>
    </lineage>
</organism>
<accession>A0A6A6CP65</accession>
<dbReference type="AlphaFoldDB" id="A0A6A6CP65"/>
<dbReference type="InterPro" id="IPR011990">
    <property type="entry name" value="TPR-like_helical_dom_sf"/>
</dbReference>
<evidence type="ECO:0000313" key="5">
    <source>
        <dbReference type="Proteomes" id="UP000799537"/>
    </source>
</evidence>
<gene>
    <name evidence="4" type="ORF">M409DRAFT_21818</name>
</gene>
<dbReference type="OrthoDB" id="438641at2759"/>
<dbReference type="RefSeq" id="XP_033668551.1">
    <property type="nucleotide sequence ID" value="XM_033806044.1"/>
</dbReference>
<dbReference type="Gene3D" id="2.170.270.10">
    <property type="entry name" value="SET domain"/>
    <property type="match status" value="1"/>
</dbReference>